<keyword evidence="10" id="KW-1185">Reference proteome</keyword>
<evidence type="ECO:0000313" key="9">
    <source>
        <dbReference type="EMBL" id="RIJ41456.1"/>
    </source>
</evidence>
<dbReference type="InterPro" id="IPR003362">
    <property type="entry name" value="Bact_transf"/>
</dbReference>
<keyword evidence="5 7" id="KW-1133">Transmembrane helix</keyword>
<protein>
    <submittedName>
        <fullName evidence="9">Undecaprenyl-phosphate glucose phosphotransferase</fullName>
        <ecNumber evidence="9">2.7.8.31</ecNumber>
    </submittedName>
</protein>
<dbReference type="GO" id="GO:0016020">
    <property type="term" value="C:membrane"/>
    <property type="evidence" value="ECO:0007669"/>
    <property type="project" value="UniProtKB-SubCell"/>
</dbReference>
<dbReference type="Gene3D" id="3.40.50.720">
    <property type="entry name" value="NAD(P)-binding Rossmann-like Domain"/>
    <property type="match status" value="1"/>
</dbReference>
<dbReference type="PANTHER" id="PTHR30576">
    <property type="entry name" value="COLANIC BIOSYNTHESIS UDP-GLUCOSE LIPID CARRIER TRANSFERASE"/>
    <property type="match status" value="1"/>
</dbReference>
<dbReference type="GO" id="GO:0089702">
    <property type="term" value="F:undecaprenyl-phosphate glucose phosphotransferase activity"/>
    <property type="evidence" value="ECO:0007669"/>
    <property type="project" value="UniProtKB-EC"/>
</dbReference>
<dbReference type="AlphaFoldDB" id="A0A399SBM1"/>
<keyword evidence="3 9" id="KW-0808">Transferase</keyword>
<evidence type="ECO:0000313" key="10">
    <source>
        <dbReference type="Proteomes" id="UP000266005"/>
    </source>
</evidence>
<feature type="transmembrane region" description="Helical" evidence="7">
    <location>
        <begin position="112"/>
        <end position="133"/>
    </location>
</feature>
<evidence type="ECO:0000259" key="8">
    <source>
        <dbReference type="Pfam" id="PF02397"/>
    </source>
</evidence>
<evidence type="ECO:0000256" key="3">
    <source>
        <dbReference type="ARBA" id="ARBA00022679"/>
    </source>
</evidence>
<dbReference type="InterPro" id="IPR017473">
    <property type="entry name" value="Undecaprenyl-P_gluc_Ptfrase"/>
</dbReference>
<dbReference type="OrthoDB" id="9808602at2"/>
<keyword evidence="4 7" id="KW-0812">Transmembrane</keyword>
<evidence type="ECO:0000256" key="2">
    <source>
        <dbReference type="ARBA" id="ARBA00006464"/>
    </source>
</evidence>
<dbReference type="RefSeq" id="WP_119431205.1">
    <property type="nucleotide sequence ID" value="NZ_QWGE01000002.1"/>
</dbReference>
<dbReference type="EMBL" id="QWGE01000002">
    <property type="protein sequence ID" value="RIJ41456.1"/>
    <property type="molecule type" value="Genomic_DNA"/>
</dbReference>
<evidence type="ECO:0000256" key="1">
    <source>
        <dbReference type="ARBA" id="ARBA00004141"/>
    </source>
</evidence>
<feature type="transmembrane region" description="Helical" evidence="7">
    <location>
        <begin position="44"/>
        <end position="64"/>
    </location>
</feature>
<dbReference type="EC" id="2.7.8.31" evidence="9"/>
<organism evidence="9 10">
    <name type="scientific">Pontibacter oryzae</name>
    <dbReference type="NCBI Taxonomy" id="2304593"/>
    <lineage>
        <taxon>Bacteria</taxon>
        <taxon>Pseudomonadati</taxon>
        <taxon>Bacteroidota</taxon>
        <taxon>Cytophagia</taxon>
        <taxon>Cytophagales</taxon>
        <taxon>Hymenobacteraceae</taxon>
        <taxon>Pontibacter</taxon>
    </lineage>
</organism>
<keyword evidence="6 7" id="KW-0472">Membrane</keyword>
<feature type="transmembrane region" description="Helical" evidence="7">
    <location>
        <begin position="76"/>
        <end position="100"/>
    </location>
</feature>
<sequence>MPGLYSKYNKLVHVSGDLTAIVFSSVITYVLYHGAFSGLFASGYLKLLYFAIPAWFICTALISAYQLTRVTSMTSIILGVLKVTLLYILLVEATLNLLAIDLFPKNFRLIHYMLLSLLVMFWRLLVITAINIFRRKGYNSRKVIITGYGESGRELEQFFQDHPEYGYRFLGFFDDNANQQAANILGSIADVERYVIENEVNEIYCSPFDLKKNQVQELLEFVDNNMVRMKFLPGPHVLPNKNLKIDFYDILPVLVIRTLPLDDVINKFLKRTFDLVFSSIVIIFLLSWLLPLIGLIIRLDSKGPIFFSQERSGINNKTFRCLKLRSMYINSDANLLLTKRGDSRITPVGAFLRKTSLDELPQFFNVFLGQMSVVGPRPHMLKANREYALIANKYMVRQLVKPGITGLSQVRGYRGETSADYQVRGRVKLDLFYLENWSFFLDIKIIFITILNIVRGDEQAC</sequence>
<evidence type="ECO:0000256" key="4">
    <source>
        <dbReference type="ARBA" id="ARBA00022692"/>
    </source>
</evidence>
<proteinExistence type="inferred from homology"/>
<evidence type="ECO:0000256" key="6">
    <source>
        <dbReference type="ARBA" id="ARBA00023136"/>
    </source>
</evidence>
<evidence type="ECO:0000256" key="5">
    <source>
        <dbReference type="ARBA" id="ARBA00022989"/>
    </source>
</evidence>
<accession>A0A399SBM1</accession>
<comment type="subcellular location">
    <subcellularLocation>
        <location evidence="1">Membrane</location>
        <topology evidence="1">Multi-pass membrane protein</topology>
    </subcellularLocation>
</comment>
<name>A0A399SBM1_9BACT</name>
<feature type="transmembrane region" description="Helical" evidence="7">
    <location>
        <begin position="12"/>
        <end position="32"/>
    </location>
</feature>
<evidence type="ECO:0000256" key="7">
    <source>
        <dbReference type="SAM" id="Phobius"/>
    </source>
</evidence>
<dbReference type="InterPro" id="IPR017475">
    <property type="entry name" value="EPS_sugar_tfrase"/>
</dbReference>
<comment type="caution">
    <text evidence="9">The sequence shown here is derived from an EMBL/GenBank/DDBJ whole genome shotgun (WGS) entry which is preliminary data.</text>
</comment>
<feature type="domain" description="Bacterial sugar transferase" evidence="8">
    <location>
        <begin position="270"/>
        <end position="454"/>
    </location>
</feature>
<dbReference type="Pfam" id="PF13727">
    <property type="entry name" value="CoA_binding_3"/>
    <property type="match status" value="1"/>
</dbReference>
<dbReference type="Proteomes" id="UP000266005">
    <property type="component" value="Unassembled WGS sequence"/>
</dbReference>
<gene>
    <name evidence="9" type="ORF">D1627_05285</name>
</gene>
<reference evidence="10" key="1">
    <citation type="submission" date="2018-08" db="EMBL/GenBank/DDBJ databases">
        <title>Mucilaginibacter sp. MYSH2.</title>
        <authorList>
            <person name="Seo T."/>
        </authorList>
    </citation>
    <scope>NUCLEOTIDE SEQUENCE [LARGE SCALE GENOMIC DNA]</scope>
    <source>
        <strain evidence="10">KIRAN</strain>
    </source>
</reference>
<comment type="similarity">
    <text evidence="2">Belongs to the bacterial sugar transferase family.</text>
</comment>
<dbReference type="Pfam" id="PF02397">
    <property type="entry name" value="Bac_transf"/>
    <property type="match status" value="1"/>
</dbReference>
<dbReference type="PANTHER" id="PTHR30576:SF0">
    <property type="entry name" value="UNDECAPRENYL-PHOSPHATE N-ACETYLGALACTOSAMINYL 1-PHOSPHATE TRANSFERASE-RELATED"/>
    <property type="match status" value="1"/>
</dbReference>
<feature type="transmembrane region" description="Helical" evidence="7">
    <location>
        <begin position="275"/>
        <end position="297"/>
    </location>
</feature>
<dbReference type="NCBIfam" id="TIGR03025">
    <property type="entry name" value="EPS_sugtrans"/>
    <property type="match status" value="1"/>
</dbReference>
<dbReference type="NCBIfam" id="TIGR03023">
    <property type="entry name" value="WcaJ_sugtrans"/>
    <property type="match status" value="1"/>
</dbReference>